<dbReference type="InterPro" id="IPR018060">
    <property type="entry name" value="HTH_AraC"/>
</dbReference>
<dbReference type="InterPro" id="IPR018062">
    <property type="entry name" value="HTH_AraC-typ_CS"/>
</dbReference>
<dbReference type="InterPro" id="IPR009057">
    <property type="entry name" value="Homeodomain-like_sf"/>
</dbReference>
<feature type="non-terminal residue" evidence="5">
    <location>
        <position position="1"/>
    </location>
</feature>
<dbReference type="SUPFAM" id="SSF46689">
    <property type="entry name" value="Homeodomain-like"/>
    <property type="match status" value="1"/>
</dbReference>
<dbReference type="PROSITE" id="PS01124">
    <property type="entry name" value="HTH_ARAC_FAMILY_2"/>
    <property type="match status" value="1"/>
</dbReference>
<organism evidence="5 6">
    <name type="scientific">Devosia marina</name>
    <dbReference type="NCBI Taxonomy" id="2683198"/>
    <lineage>
        <taxon>Bacteria</taxon>
        <taxon>Pseudomonadati</taxon>
        <taxon>Pseudomonadota</taxon>
        <taxon>Alphaproteobacteria</taxon>
        <taxon>Hyphomicrobiales</taxon>
        <taxon>Devosiaceae</taxon>
        <taxon>Devosia</taxon>
    </lineage>
</organism>
<feature type="domain" description="HTH araC/xylS-type" evidence="4">
    <location>
        <begin position="1"/>
        <end position="51"/>
    </location>
</feature>
<evidence type="ECO:0000259" key="4">
    <source>
        <dbReference type="PROSITE" id="PS01124"/>
    </source>
</evidence>
<reference evidence="5 6" key="1">
    <citation type="submission" date="2019-12" db="EMBL/GenBank/DDBJ databases">
        <title>Devosia maris sp. nov., isolated from the deep seawater.</title>
        <authorList>
            <person name="Liu Y."/>
        </authorList>
    </citation>
    <scope>NUCLEOTIDE SEQUENCE [LARGE SCALE GENOMIC DNA]</scope>
    <source>
        <strain evidence="5 6">L53-10-65</strain>
    </source>
</reference>
<dbReference type="Pfam" id="PF12833">
    <property type="entry name" value="HTH_18"/>
    <property type="match status" value="1"/>
</dbReference>
<keyword evidence="1" id="KW-0805">Transcription regulation</keyword>
<keyword evidence="2" id="KW-0238">DNA-binding</keyword>
<dbReference type="PRINTS" id="PR00032">
    <property type="entry name" value="HTHARAC"/>
</dbReference>
<protein>
    <submittedName>
        <fullName evidence="5">Helix-turn-helix domain-containing protein</fullName>
    </submittedName>
</protein>
<sequence length="62" mass="6887">GLRIGDACSRLSSTNEPIGFIAEAVGYPSLANFNRQFKAQRGMTPRAYRAIFRHASTQSRQN</sequence>
<evidence type="ECO:0000313" key="6">
    <source>
        <dbReference type="Proteomes" id="UP000438106"/>
    </source>
</evidence>
<comment type="caution">
    <text evidence="5">The sequence shown here is derived from an EMBL/GenBank/DDBJ whole genome shotgun (WGS) entry which is preliminary data.</text>
</comment>
<evidence type="ECO:0000256" key="2">
    <source>
        <dbReference type="ARBA" id="ARBA00023125"/>
    </source>
</evidence>
<dbReference type="PANTHER" id="PTHR43280:SF27">
    <property type="entry name" value="TRANSCRIPTIONAL REGULATOR MTLR"/>
    <property type="match status" value="1"/>
</dbReference>
<gene>
    <name evidence="5" type="ORF">GO014_07710</name>
</gene>
<evidence type="ECO:0000256" key="3">
    <source>
        <dbReference type="ARBA" id="ARBA00023163"/>
    </source>
</evidence>
<evidence type="ECO:0000256" key="1">
    <source>
        <dbReference type="ARBA" id="ARBA00023015"/>
    </source>
</evidence>
<dbReference type="Proteomes" id="UP000438106">
    <property type="component" value="Unassembled WGS sequence"/>
</dbReference>
<keyword evidence="6" id="KW-1185">Reference proteome</keyword>
<accession>A0A7X3K2X5</accession>
<dbReference type="AlphaFoldDB" id="A0A7X3K2X5"/>
<keyword evidence="3" id="KW-0804">Transcription</keyword>
<dbReference type="InterPro" id="IPR020449">
    <property type="entry name" value="Tscrpt_reg_AraC-type_HTH"/>
</dbReference>
<dbReference type="PANTHER" id="PTHR43280">
    <property type="entry name" value="ARAC-FAMILY TRANSCRIPTIONAL REGULATOR"/>
    <property type="match status" value="1"/>
</dbReference>
<dbReference type="PROSITE" id="PS00041">
    <property type="entry name" value="HTH_ARAC_FAMILY_1"/>
    <property type="match status" value="1"/>
</dbReference>
<dbReference type="GO" id="GO:0043565">
    <property type="term" value="F:sequence-specific DNA binding"/>
    <property type="evidence" value="ECO:0007669"/>
    <property type="project" value="InterPro"/>
</dbReference>
<evidence type="ECO:0000313" key="5">
    <source>
        <dbReference type="EMBL" id="MVS98902.1"/>
    </source>
</evidence>
<proteinExistence type="predicted"/>
<name>A0A7X3K2X5_9HYPH</name>
<dbReference type="Gene3D" id="1.10.10.60">
    <property type="entry name" value="Homeodomain-like"/>
    <property type="match status" value="1"/>
</dbReference>
<dbReference type="RefSeq" id="WP_157289858.1">
    <property type="nucleotide sequence ID" value="NZ_WQRF01000002.1"/>
</dbReference>
<dbReference type="GO" id="GO:0003700">
    <property type="term" value="F:DNA-binding transcription factor activity"/>
    <property type="evidence" value="ECO:0007669"/>
    <property type="project" value="InterPro"/>
</dbReference>
<dbReference type="EMBL" id="WQRF01000002">
    <property type="protein sequence ID" value="MVS98902.1"/>
    <property type="molecule type" value="Genomic_DNA"/>
</dbReference>